<name>A0A6J5KV90_9CAUD</name>
<accession>A0A6J5KV90</accession>
<dbReference type="EMBL" id="LR796183">
    <property type="protein sequence ID" value="CAB4124853.1"/>
    <property type="molecule type" value="Genomic_DNA"/>
</dbReference>
<reference evidence="1" key="1">
    <citation type="submission" date="2020-04" db="EMBL/GenBank/DDBJ databases">
        <authorList>
            <person name="Chiriac C."/>
            <person name="Salcher M."/>
            <person name="Ghai R."/>
            <person name="Kavagutti S V."/>
        </authorList>
    </citation>
    <scope>NUCLEOTIDE SEQUENCE</scope>
</reference>
<gene>
    <name evidence="1" type="ORF">UFOVP63_36</name>
</gene>
<organism evidence="1">
    <name type="scientific">uncultured Caudovirales phage</name>
    <dbReference type="NCBI Taxonomy" id="2100421"/>
    <lineage>
        <taxon>Viruses</taxon>
        <taxon>Duplodnaviria</taxon>
        <taxon>Heunggongvirae</taxon>
        <taxon>Uroviricota</taxon>
        <taxon>Caudoviricetes</taxon>
        <taxon>Peduoviridae</taxon>
        <taxon>Maltschvirus</taxon>
        <taxon>Maltschvirus maltsch</taxon>
    </lineage>
</organism>
<evidence type="ECO:0000313" key="1">
    <source>
        <dbReference type="EMBL" id="CAB4124853.1"/>
    </source>
</evidence>
<proteinExistence type="predicted"/>
<protein>
    <submittedName>
        <fullName evidence="1">Uncharacterized protein</fullName>
    </submittedName>
</protein>
<sequence length="103" mass="11551">MSHFAKVVNEKVTQVIVAEHDFFDTFIDSSPGQWIQTSYNTRGNVHYGPDGEPDGGEAIRGNYAGVGYIYDHQNDAFYAPQPGPEWTLNTDTWLWEAPVVESV</sequence>